<gene>
    <name evidence="1" type="ORF">NDU88_005984</name>
</gene>
<accession>A0AAV7UMM2</accession>
<evidence type="ECO:0000313" key="1">
    <source>
        <dbReference type="EMBL" id="KAJ1189234.1"/>
    </source>
</evidence>
<dbReference type="EMBL" id="JANPWB010000005">
    <property type="protein sequence ID" value="KAJ1189234.1"/>
    <property type="molecule type" value="Genomic_DNA"/>
</dbReference>
<proteinExistence type="predicted"/>
<dbReference type="Proteomes" id="UP001066276">
    <property type="component" value="Chromosome 3_1"/>
</dbReference>
<keyword evidence="2" id="KW-1185">Reference proteome</keyword>
<sequence>MGHVIRDARTNSKKWCMVTMPLAASGRVHSLALCPGHHVASGYALHPLPQTDLRGRRHGARTLGSVFLALIGLKYTDVTSGYLALPPTLTGQRKVSSELEGGRARRDAPNTRRDLAENCAESRHRLVTGPRLNKTTRSPVLPGATVSWAVRFRQKQVLRWIWY</sequence>
<evidence type="ECO:0000313" key="2">
    <source>
        <dbReference type="Proteomes" id="UP001066276"/>
    </source>
</evidence>
<comment type="caution">
    <text evidence="1">The sequence shown here is derived from an EMBL/GenBank/DDBJ whole genome shotgun (WGS) entry which is preliminary data.</text>
</comment>
<reference evidence="1" key="1">
    <citation type="journal article" date="2022" name="bioRxiv">
        <title>Sequencing and chromosome-scale assembly of the giantPleurodeles waltlgenome.</title>
        <authorList>
            <person name="Brown T."/>
            <person name="Elewa A."/>
            <person name="Iarovenko S."/>
            <person name="Subramanian E."/>
            <person name="Araus A.J."/>
            <person name="Petzold A."/>
            <person name="Susuki M."/>
            <person name="Suzuki K.-i.T."/>
            <person name="Hayashi T."/>
            <person name="Toyoda A."/>
            <person name="Oliveira C."/>
            <person name="Osipova E."/>
            <person name="Leigh N.D."/>
            <person name="Simon A."/>
            <person name="Yun M.H."/>
        </authorList>
    </citation>
    <scope>NUCLEOTIDE SEQUENCE</scope>
    <source>
        <strain evidence="1">20211129_DDA</strain>
        <tissue evidence="1">Liver</tissue>
    </source>
</reference>
<dbReference type="AlphaFoldDB" id="A0AAV7UMM2"/>
<organism evidence="1 2">
    <name type="scientific">Pleurodeles waltl</name>
    <name type="common">Iberian ribbed newt</name>
    <dbReference type="NCBI Taxonomy" id="8319"/>
    <lineage>
        <taxon>Eukaryota</taxon>
        <taxon>Metazoa</taxon>
        <taxon>Chordata</taxon>
        <taxon>Craniata</taxon>
        <taxon>Vertebrata</taxon>
        <taxon>Euteleostomi</taxon>
        <taxon>Amphibia</taxon>
        <taxon>Batrachia</taxon>
        <taxon>Caudata</taxon>
        <taxon>Salamandroidea</taxon>
        <taxon>Salamandridae</taxon>
        <taxon>Pleurodelinae</taxon>
        <taxon>Pleurodeles</taxon>
    </lineage>
</organism>
<name>A0AAV7UMM2_PLEWA</name>
<protein>
    <submittedName>
        <fullName evidence="1">Uncharacterized protein</fullName>
    </submittedName>
</protein>